<feature type="transmembrane region" description="Helical" evidence="6">
    <location>
        <begin position="97"/>
        <end position="120"/>
    </location>
</feature>
<dbReference type="NCBIfam" id="NF037997">
    <property type="entry name" value="Na_Pi_symport"/>
    <property type="match status" value="1"/>
</dbReference>
<sequence>MTGILSIAAGVTMLLSGIFTVRYGLKLLLWKKLQLLLRTATSTPLRGILVGTVAAALFQSSTAVSLITISLVSAEYLSFHNGLGIILGANIGTCSTVQLLTVSVPAEALIPLLIVCLLLITFRRFRYIGLTLSGLLGMFSGLSFLTAGLGSLPDMNTLLYVISLAETNAFQGIAAGILATFLCQSSSAATAILMALADEDLINLTTAAYIVYGNNIGSCLSSVIVSTVAPAAAKRVALSHVLLNLLGVLLFLPVTGTLTQLTAAFTSDFPGQIALYHTLFNVLSSLLVLPFLRQFSRLIELLIPEKKYR</sequence>
<comment type="subcellular location">
    <subcellularLocation>
        <location evidence="1">Cell membrane</location>
        <topology evidence="1">Multi-pass membrane protein</topology>
    </subcellularLocation>
</comment>
<dbReference type="GO" id="GO:0005436">
    <property type="term" value="F:sodium:phosphate symporter activity"/>
    <property type="evidence" value="ECO:0007669"/>
    <property type="project" value="InterPro"/>
</dbReference>
<evidence type="ECO:0000256" key="1">
    <source>
        <dbReference type="ARBA" id="ARBA00004651"/>
    </source>
</evidence>
<evidence type="ECO:0000256" key="5">
    <source>
        <dbReference type="ARBA" id="ARBA00023136"/>
    </source>
</evidence>
<gene>
    <name evidence="7" type="ORF">EV210_1123</name>
</gene>
<dbReference type="RefSeq" id="WP_132082451.1">
    <property type="nucleotide sequence ID" value="NZ_DAMAKO010000009.1"/>
</dbReference>
<protein>
    <submittedName>
        <fullName evidence="7">Phosphate:Na+ symporter</fullName>
    </submittedName>
</protein>
<dbReference type="GO" id="GO:0044341">
    <property type="term" value="P:sodium-dependent phosphate transport"/>
    <property type="evidence" value="ECO:0007669"/>
    <property type="project" value="InterPro"/>
</dbReference>
<accession>A0A4R1PWJ9</accession>
<keyword evidence="2" id="KW-1003">Cell membrane</keyword>
<dbReference type="AlphaFoldDB" id="A0A4R1PWJ9"/>
<evidence type="ECO:0000256" key="2">
    <source>
        <dbReference type="ARBA" id="ARBA00022475"/>
    </source>
</evidence>
<reference evidence="7 8" key="1">
    <citation type="submission" date="2019-03" db="EMBL/GenBank/DDBJ databases">
        <title>Genomic Encyclopedia of Type Strains, Phase IV (KMG-IV): sequencing the most valuable type-strain genomes for metagenomic binning, comparative biology and taxonomic classification.</title>
        <authorList>
            <person name="Goeker M."/>
        </authorList>
    </citation>
    <scope>NUCLEOTIDE SEQUENCE [LARGE SCALE GENOMIC DNA]</scope>
    <source>
        <strain evidence="7 8">DSM 15969</strain>
    </source>
</reference>
<evidence type="ECO:0000313" key="7">
    <source>
        <dbReference type="EMBL" id="TCL35345.1"/>
    </source>
</evidence>
<dbReference type="OrthoDB" id="9763003at2"/>
<comment type="caution">
    <text evidence="7">The sequence shown here is derived from an EMBL/GenBank/DDBJ whole genome shotgun (WGS) entry which is preliminary data.</text>
</comment>
<dbReference type="EMBL" id="SLUI01000012">
    <property type="protein sequence ID" value="TCL35345.1"/>
    <property type="molecule type" value="Genomic_DNA"/>
</dbReference>
<evidence type="ECO:0000256" key="4">
    <source>
        <dbReference type="ARBA" id="ARBA00022989"/>
    </source>
</evidence>
<feature type="transmembrane region" description="Helical" evidence="6">
    <location>
        <begin position="45"/>
        <end position="72"/>
    </location>
</feature>
<keyword evidence="8" id="KW-1185">Reference proteome</keyword>
<evidence type="ECO:0000313" key="8">
    <source>
        <dbReference type="Proteomes" id="UP000295063"/>
    </source>
</evidence>
<feature type="transmembrane region" description="Helical" evidence="6">
    <location>
        <begin position="273"/>
        <end position="292"/>
    </location>
</feature>
<feature type="transmembrane region" description="Helical" evidence="6">
    <location>
        <begin position="127"/>
        <end position="149"/>
    </location>
</feature>
<organism evidence="7 8">
    <name type="scientific">Anaerospora hongkongensis</name>
    <dbReference type="NCBI Taxonomy" id="244830"/>
    <lineage>
        <taxon>Bacteria</taxon>
        <taxon>Bacillati</taxon>
        <taxon>Bacillota</taxon>
        <taxon>Negativicutes</taxon>
        <taxon>Selenomonadales</taxon>
        <taxon>Sporomusaceae</taxon>
        <taxon>Anaerospora</taxon>
    </lineage>
</organism>
<dbReference type="GO" id="GO:0005886">
    <property type="term" value="C:plasma membrane"/>
    <property type="evidence" value="ECO:0007669"/>
    <property type="project" value="UniProtKB-SubCell"/>
</dbReference>
<dbReference type="InterPro" id="IPR003841">
    <property type="entry name" value="Na/Pi_transpt"/>
</dbReference>
<evidence type="ECO:0000256" key="6">
    <source>
        <dbReference type="SAM" id="Phobius"/>
    </source>
</evidence>
<dbReference type="PANTHER" id="PTHR10010">
    <property type="entry name" value="SOLUTE CARRIER FAMILY 34 SODIUM PHOSPHATE , MEMBER 2-RELATED"/>
    <property type="match status" value="1"/>
</dbReference>
<feature type="transmembrane region" description="Helical" evidence="6">
    <location>
        <begin position="6"/>
        <end position="25"/>
    </location>
</feature>
<keyword evidence="3 6" id="KW-0812">Transmembrane</keyword>
<feature type="transmembrane region" description="Helical" evidence="6">
    <location>
        <begin position="241"/>
        <end position="261"/>
    </location>
</feature>
<keyword evidence="5 6" id="KW-0472">Membrane</keyword>
<evidence type="ECO:0000256" key="3">
    <source>
        <dbReference type="ARBA" id="ARBA00022692"/>
    </source>
</evidence>
<name>A0A4R1PWJ9_9FIRM</name>
<proteinExistence type="predicted"/>
<dbReference type="Proteomes" id="UP000295063">
    <property type="component" value="Unassembled WGS sequence"/>
</dbReference>
<dbReference type="PANTHER" id="PTHR10010:SF46">
    <property type="entry name" value="SODIUM-DEPENDENT PHOSPHATE TRANSPORT PROTEIN 2B"/>
    <property type="match status" value="1"/>
</dbReference>
<dbReference type="Pfam" id="PF02690">
    <property type="entry name" value="Na_Pi_cotrans"/>
    <property type="match status" value="2"/>
</dbReference>
<keyword evidence="4 6" id="KW-1133">Transmembrane helix</keyword>